<accession>A0A1V8SW00</accession>
<protein>
    <submittedName>
        <fullName evidence="2">Uncharacterized protein</fullName>
    </submittedName>
</protein>
<proteinExistence type="predicted"/>
<sequence>MASMLFTDGHSLDDGNKQSSVGPALCAETPVGEAGEETFAGTKMPEPEKMSSDDAAGATYVGAEIVADAHPKTAHHEPATAPGRSPERGRYSPERSCVMATNATDHKGIMTAARWQKRGGGGGEAAEVTTSPASEGVVVAVWW</sequence>
<name>A0A1V8SW00_9PEZI</name>
<comment type="caution">
    <text evidence="2">The sequence shown here is derived from an EMBL/GenBank/DDBJ whole genome shotgun (WGS) entry which is preliminary data.</text>
</comment>
<gene>
    <name evidence="2" type="ORF">B0A48_11613</name>
</gene>
<evidence type="ECO:0000313" key="3">
    <source>
        <dbReference type="Proteomes" id="UP000192596"/>
    </source>
</evidence>
<feature type="region of interest" description="Disordered" evidence="1">
    <location>
        <begin position="1"/>
        <end position="92"/>
    </location>
</feature>
<dbReference type="EMBL" id="NAJO01000025">
    <property type="protein sequence ID" value="OQO03355.1"/>
    <property type="molecule type" value="Genomic_DNA"/>
</dbReference>
<organism evidence="2 3">
    <name type="scientific">Cryoendolithus antarcticus</name>
    <dbReference type="NCBI Taxonomy" id="1507870"/>
    <lineage>
        <taxon>Eukaryota</taxon>
        <taxon>Fungi</taxon>
        <taxon>Dikarya</taxon>
        <taxon>Ascomycota</taxon>
        <taxon>Pezizomycotina</taxon>
        <taxon>Dothideomycetes</taxon>
        <taxon>Dothideomycetidae</taxon>
        <taxon>Cladosporiales</taxon>
        <taxon>Cladosporiaceae</taxon>
        <taxon>Cryoendolithus</taxon>
    </lineage>
</organism>
<reference evidence="3" key="1">
    <citation type="submission" date="2017-03" db="EMBL/GenBank/DDBJ databases">
        <title>Genomes of endolithic fungi from Antarctica.</title>
        <authorList>
            <person name="Coleine C."/>
            <person name="Masonjones S."/>
            <person name="Stajich J.E."/>
        </authorList>
    </citation>
    <scope>NUCLEOTIDE SEQUENCE [LARGE SCALE GENOMIC DNA]</scope>
    <source>
        <strain evidence="3">CCFEE 5527</strain>
    </source>
</reference>
<feature type="compositionally biased region" description="Basic and acidic residues" evidence="1">
    <location>
        <begin position="67"/>
        <end position="78"/>
    </location>
</feature>
<dbReference type="AlphaFoldDB" id="A0A1V8SW00"/>
<keyword evidence="3" id="KW-1185">Reference proteome</keyword>
<evidence type="ECO:0000256" key="1">
    <source>
        <dbReference type="SAM" id="MobiDB-lite"/>
    </source>
</evidence>
<evidence type="ECO:0000313" key="2">
    <source>
        <dbReference type="EMBL" id="OQO03355.1"/>
    </source>
</evidence>
<dbReference type="InParanoid" id="A0A1V8SW00"/>
<dbReference type="Proteomes" id="UP000192596">
    <property type="component" value="Unassembled WGS sequence"/>
</dbReference>